<dbReference type="Proteomes" id="UP001054945">
    <property type="component" value="Unassembled WGS sequence"/>
</dbReference>
<dbReference type="AlphaFoldDB" id="A0AAV4Y166"/>
<evidence type="ECO:0000256" key="2">
    <source>
        <dbReference type="SAM" id="MobiDB-lite"/>
    </source>
</evidence>
<evidence type="ECO:0000313" key="4">
    <source>
        <dbReference type="Proteomes" id="UP001054945"/>
    </source>
</evidence>
<feature type="coiled-coil region" evidence="1">
    <location>
        <begin position="7"/>
        <end position="102"/>
    </location>
</feature>
<evidence type="ECO:0000256" key="1">
    <source>
        <dbReference type="SAM" id="Coils"/>
    </source>
</evidence>
<comment type="caution">
    <text evidence="3">The sequence shown here is derived from an EMBL/GenBank/DDBJ whole genome shotgun (WGS) entry which is preliminary data.</text>
</comment>
<organism evidence="3 4">
    <name type="scientific">Caerostris extrusa</name>
    <name type="common">Bark spider</name>
    <name type="synonym">Caerostris bankana</name>
    <dbReference type="NCBI Taxonomy" id="172846"/>
    <lineage>
        <taxon>Eukaryota</taxon>
        <taxon>Metazoa</taxon>
        <taxon>Ecdysozoa</taxon>
        <taxon>Arthropoda</taxon>
        <taxon>Chelicerata</taxon>
        <taxon>Arachnida</taxon>
        <taxon>Araneae</taxon>
        <taxon>Araneomorphae</taxon>
        <taxon>Entelegynae</taxon>
        <taxon>Araneoidea</taxon>
        <taxon>Araneidae</taxon>
        <taxon>Caerostris</taxon>
    </lineage>
</organism>
<feature type="region of interest" description="Disordered" evidence="2">
    <location>
        <begin position="898"/>
        <end position="922"/>
    </location>
</feature>
<accession>A0AAV4Y166</accession>
<name>A0AAV4Y166_CAEEX</name>
<protein>
    <submittedName>
        <fullName evidence="3">Uncharacterized protein</fullName>
    </submittedName>
</protein>
<feature type="coiled-coil region" evidence="1">
    <location>
        <begin position="736"/>
        <end position="763"/>
    </location>
</feature>
<keyword evidence="4" id="KW-1185">Reference proteome</keyword>
<evidence type="ECO:0000313" key="3">
    <source>
        <dbReference type="EMBL" id="GIZ01138.1"/>
    </source>
</evidence>
<proteinExistence type="predicted"/>
<sequence length="1024" mass="119256">MKQNTHAKELDQMKNNYEKSISDLESVLTKTQQEKRTIERNLNSVLETAKREKRNLQDSLDRCRQEMEDLKTNFSRITQVHKEDLERERSVLKREMNQLSHSPSNDMQVFKDQMMDILNNFMQNMRHTFEIPQEILQQFFKFQQFWQSQSFENASALPSQPTGLFNQPTLASSSANLALPNASENRIVSRDEAACAVVPSNGNDQIIHYLEETLDRLLSTEQLRRVLTPFQLDAKFNELQQQMSLALASNHDKTSLTVDQIHDMLRQTKRDIENMSSHLIERVTGLLSNTKCDSELVLAHQRLEFEVLNLKKCQSESQFLRTWLSQNYPNIASLPDWDQALVQYIVTTKSDYDQFYNNMVEQCTQLSNHFGIVDIQPDTLFIKVSKHLTADYIQHVTTISEYLRNHYPDSPANEIIQILDANRDVIMTDLPRLEDAPKVDSIEYHVNDGFTVEELPDETESNGEKSTSPKKSLYKKYRNRWNKANDKLKKCEEDCQQQQIHYDKLLTEANGNLKKCEDANRQQQTLYEQCKSELNNANYQMGIYKNEMTEKQALYEQCKSELNNANHQMGIYKNEMTEKQALYEQCKSELNNANYQMGIYKNEMTEKQSLYEQCKAKLEETNRQLEMSKEESTQRQTLYEQCITKLNEVKNQMDIILKQCTTLCQNLGIFPLPEWNTFAKNVSRVIEYNMEELKQSLAHFDKLYESWLKELNVSDPVSKEEFINVIKQWKTKNIELSISNEEVEKLKNSLKAQKEAYEQKRCLLKRRNEIDAAEESERQTKILARPLEDIITLESMKTLFFQLFFNHFALFAKYTINYKMPKNFLEEAQEKLNKLNTLETVARTNELTNVLWAYVQNEIGLIAGKTFEELKTEMSTHTKENKYLTYCMDRILNILEDDGSTLNEDDDEDMTEEESTLNENDDTIDQESSLLGCINTHASLQSCEATPPEILEMALTTYGLLDTIQCCTWTSSGLGCINTHAQSCRPQLHKATPPGMMFGNGLLLTTYGQLYWIRYNVALWTCDG</sequence>
<reference evidence="3 4" key="1">
    <citation type="submission" date="2021-06" db="EMBL/GenBank/DDBJ databases">
        <title>Caerostris extrusa draft genome.</title>
        <authorList>
            <person name="Kono N."/>
            <person name="Arakawa K."/>
        </authorList>
    </citation>
    <scope>NUCLEOTIDE SEQUENCE [LARGE SCALE GENOMIC DNA]</scope>
</reference>
<gene>
    <name evidence="3" type="ORF">CEXT_362811</name>
</gene>
<dbReference type="EMBL" id="BPLR01001259">
    <property type="protein sequence ID" value="GIZ01138.1"/>
    <property type="molecule type" value="Genomic_DNA"/>
</dbReference>
<feature type="coiled-coil region" evidence="1">
    <location>
        <begin position="604"/>
        <end position="635"/>
    </location>
</feature>
<feature type="coiled-coil region" evidence="1">
    <location>
        <begin position="474"/>
        <end position="575"/>
    </location>
</feature>
<keyword evidence="1" id="KW-0175">Coiled coil</keyword>